<evidence type="ECO:0000256" key="1">
    <source>
        <dbReference type="SAM" id="Phobius"/>
    </source>
</evidence>
<dbReference type="EMBL" id="JAJJMB010016019">
    <property type="protein sequence ID" value="KAI3850468.1"/>
    <property type="molecule type" value="Genomic_DNA"/>
</dbReference>
<name>A0AAD4S1S9_9MAGN</name>
<keyword evidence="3" id="KW-1185">Reference proteome</keyword>
<keyword evidence="1" id="KW-0812">Transmembrane</keyword>
<dbReference type="Proteomes" id="UP001202328">
    <property type="component" value="Unassembled WGS sequence"/>
</dbReference>
<accession>A0AAD4S1S9</accession>
<feature type="non-terminal residue" evidence="2">
    <location>
        <position position="1"/>
    </location>
</feature>
<organism evidence="2 3">
    <name type="scientific">Papaver atlanticum</name>
    <dbReference type="NCBI Taxonomy" id="357466"/>
    <lineage>
        <taxon>Eukaryota</taxon>
        <taxon>Viridiplantae</taxon>
        <taxon>Streptophyta</taxon>
        <taxon>Embryophyta</taxon>
        <taxon>Tracheophyta</taxon>
        <taxon>Spermatophyta</taxon>
        <taxon>Magnoliopsida</taxon>
        <taxon>Ranunculales</taxon>
        <taxon>Papaveraceae</taxon>
        <taxon>Papaveroideae</taxon>
        <taxon>Papaver</taxon>
    </lineage>
</organism>
<dbReference type="AlphaFoldDB" id="A0AAD4S1S9"/>
<comment type="caution">
    <text evidence="2">The sequence shown here is derived from an EMBL/GenBank/DDBJ whole genome shotgun (WGS) entry which is preliminary data.</text>
</comment>
<keyword evidence="1" id="KW-1133">Transmembrane helix</keyword>
<proteinExistence type="predicted"/>
<evidence type="ECO:0000313" key="3">
    <source>
        <dbReference type="Proteomes" id="UP001202328"/>
    </source>
</evidence>
<protein>
    <submittedName>
        <fullName evidence="2">Uncharacterized protein</fullName>
    </submittedName>
</protein>
<reference evidence="2" key="1">
    <citation type="submission" date="2022-04" db="EMBL/GenBank/DDBJ databases">
        <title>A functionally conserved STORR gene fusion in Papaver species that diverged 16.8 million years ago.</title>
        <authorList>
            <person name="Catania T."/>
        </authorList>
    </citation>
    <scope>NUCLEOTIDE SEQUENCE</scope>
    <source>
        <strain evidence="2">S-188037</strain>
    </source>
</reference>
<evidence type="ECO:0000313" key="2">
    <source>
        <dbReference type="EMBL" id="KAI3850468.1"/>
    </source>
</evidence>
<keyword evidence="1" id="KW-0472">Membrane</keyword>
<gene>
    <name evidence="2" type="ORF">MKW98_000278</name>
</gene>
<feature type="transmembrane region" description="Helical" evidence="1">
    <location>
        <begin position="27"/>
        <end position="48"/>
    </location>
</feature>
<sequence length="58" mass="6635">HFNISLFLLPQKLFCNLSPLSSPAVKFLIFVPVLVFGGWIVGVLEFLLGFRRLTFRLL</sequence>